<gene>
    <name evidence="8" type="ORF">BN1079_03303</name>
</gene>
<evidence type="ECO:0000256" key="5">
    <source>
        <dbReference type="ARBA" id="ARBA00023136"/>
    </source>
</evidence>
<dbReference type="HOGENOM" id="CLU_033863_4_4_6"/>
<dbReference type="PANTHER" id="PTHR42920">
    <property type="entry name" value="OS03G0707200 PROTEIN-RELATED"/>
    <property type="match status" value="1"/>
</dbReference>
<evidence type="ECO:0000256" key="2">
    <source>
        <dbReference type="ARBA" id="ARBA00022475"/>
    </source>
</evidence>
<feature type="transmembrane region" description="Helical" evidence="6">
    <location>
        <begin position="125"/>
        <end position="142"/>
    </location>
</feature>
<dbReference type="Proteomes" id="UP000053902">
    <property type="component" value="Unassembled WGS sequence"/>
</dbReference>
<comment type="subcellular location">
    <subcellularLocation>
        <location evidence="1">Cell membrane</location>
        <topology evidence="1">Multi-pass membrane protein</topology>
    </subcellularLocation>
</comment>
<evidence type="ECO:0000256" key="6">
    <source>
        <dbReference type="SAM" id="Phobius"/>
    </source>
</evidence>
<accession>A0A078LXU1</accession>
<dbReference type="eggNOG" id="COG0697">
    <property type="taxonomic scope" value="Bacteria"/>
</dbReference>
<feature type="transmembrane region" description="Helical" evidence="6">
    <location>
        <begin position="39"/>
        <end position="59"/>
    </location>
</feature>
<feature type="transmembrane region" description="Helical" evidence="6">
    <location>
        <begin position="181"/>
        <end position="202"/>
    </location>
</feature>
<name>A0A078LXU1_9PSED</name>
<keyword evidence="3 6" id="KW-0812">Transmembrane</keyword>
<proteinExistence type="predicted"/>
<keyword evidence="4 6" id="KW-1133">Transmembrane helix</keyword>
<feature type="transmembrane region" description="Helical" evidence="6">
    <location>
        <begin position="97"/>
        <end position="118"/>
    </location>
</feature>
<feature type="transmembrane region" description="Helical" evidence="6">
    <location>
        <begin position="71"/>
        <end position="91"/>
    </location>
</feature>
<dbReference type="InterPro" id="IPR000620">
    <property type="entry name" value="EamA_dom"/>
</dbReference>
<feature type="transmembrane region" description="Helical" evidence="6">
    <location>
        <begin position="252"/>
        <end position="271"/>
    </location>
</feature>
<dbReference type="AlphaFoldDB" id="A0A078LXU1"/>
<dbReference type="OrthoDB" id="4167046at2"/>
<feature type="domain" description="EamA" evidence="7">
    <location>
        <begin position="156"/>
        <end position="294"/>
    </location>
</feature>
<feature type="transmembrane region" description="Helical" evidence="6">
    <location>
        <begin position="222"/>
        <end position="240"/>
    </location>
</feature>
<organism evidence="8 9">
    <name type="scientific">Pseudomonas saudiphocaensis</name>
    <dbReference type="NCBI Taxonomy" id="1499686"/>
    <lineage>
        <taxon>Bacteria</taxon>
        <taxon>Pseudomonadati</taxon>
        <taxon>Pseudomonadota</taxon>
        <taxon>Gammaproteobacteria</taxon>
        <taxon>Pseudomonadales</taxon>
        <taxon>Pseudomonadaceae</taxon>
        <taxon>Pseudomonas</taxon>
    </lineage>
</organism>
<reference evidence="8 9" key="1">
    <citation type="submission" date="2014-07" db="EMBL/GenBank/DDBJ databases">
        <authorList>
            <person name="Urmite Genomes Urmite Genomes"/>
        </authorList>
    </citation>
    <scope>NUCLEOTIDE SEQUENCE [LARGE SCALE GENOMIC DNA]</scope>
    <source>
        <strain evidence="8 9">20_BN</strain>
    </source>
</reference>
<dbReference type="STRING" id="1499686.BN1079_03303"/>
<evidence type="ECO:0000256" key="4">
    <source>
        <dbReference type="ARBA" id="ARBA00022989"/>
    </source>
</evidence>
<dbReference type="SUPFAM" id="SSF103481">
    <property type="entry name" value="Multidrug resistance efflux transporter EmrE"/>
    <property type="match status" value="2"/>
</dbReference>
<dbReference type="RefSeq" id="WP_037026175.1">
    <property type="nucleotide sequence ID" value="NZ_CCSF01000001.1"/>
</dbReference>
<dbReference type="InterPro" id="IPR051258">
    <property type="entry name" value="Diverse_Substrate_Transporter"/>
</dbReference>
<dbReference type="InterPro" id="IPR037185">
    <property type="entry name" value="EmrE-like"/>
</dbReference>
<dbReference type="GO" id="GO:0005886">
    <property type="term" value="C:plasma membrane"/>
    <property type="evidence" value="ECO:0007669"/>
    <property type="project" value="UniProtKB-SubCell"/>
</dbReference>
<evidence type="ECO:0000313" key="9">
    <source>
        <dbReference type="Proteomes" id="UP000053902"/>
    </source>
</evidence>
<evidence type="ECO:0000256" key="1">
    <source>
        <dbReference type="ARBA" id="ARBA00004651"/>
    </source>
</evidence>
<keyword evidence="9" id="KW-1185">Reference proteome</keyword>
<feature type="transmembrane region" description="Helical" evidence="6">
    <location>
        <begin position="277"/>
        <end position="294"/>
    </location>
</feature>
<evidence type="ECO:0000256" key="3">
    <source>
        <dbReference type="ARBA" id="ARBA00022692"/>
    </source>
</evidence>
<dbReference type="Pfam" id="PF00892">
    <property type="entry name" value="EamA"/>
    <property type="match status" value="2"/>
</dbReference>
<dbReference type="EMBL" id="CCSF01000001">
    <property type="protein sequence ID" value="CDZ95954.1"/>
    <property type="molecule type" value="Genomic_DNA"/>
</dbReference>
<protein>
    <submittedName>
        <fullName evidence="8">Membrane protein</fullName>
    </submittedName>
</protein>
<feature type="transmembrane region" description="Helical" evidence="6">
    <location>
        <begin position="154"/>
        <end position="174"/>
    </location>
</feature>
<feature type="domain" description="EamA" evidence="7">
    <location>
        <begin position="9"/>
        <end position="140"/>
    </location>
</feature>
<keyword evidence="2" id="KW-1003">Cell membrane</keyword>
<evidence type="ECO:0000259" key="7">
    <source>
        <dbReference type="Pfam" id="PF00892"/>
    </source>
</evidence>
<sequence length="303" mass="33046">MPDSRKWAFAGLLLAVLLWSGNALVARAFHEDIPPLSLSFWRWTLATSLLLPFVARSIWQHRQTLRAAGWRLPIVAALGIASYNTLLYSAAQSTEAINLTLLNTCLPLFAFIGGGLLLGEWPARSAWFGMAIAAAGLLYLISRGSWEVFISLSFQKGDLLMLAAVLAWTLYTLLLRRWAKFLVMPALTLLGVLMMIGLPLITPFYLYEFSQVGGFAPTPSNLAAVAYTAVFASLVAYLAWNHGVRIVGAAKASITTYLMPVFTAIIGWLVLGEALQVFHWIGGGLIFAGLLLATRSSVQNTAR</sequence>
<evidence type="ECO:0000313" key="8">
    <source>
        <dbReference type="EMBL" id="CDZ95954.1"/>
    </source>
</evidence>
<dbReference type="PANTHER" id="PTHR42920:SF11">
    <property type="entry name" value="INNER MEMBRANE PROTEIN YTFF"/>
    <property type="match status" value="1"/>
</dbReference>
<keyword evidence="5 6" id="KW-0472">Membrane</keyword>